<dbReference type="FunFam" id="3.80.10.10:FF:001164">
    <property type="entry name" value="GH01279p"/>
    <property type="match status" value="1"/>
</dbReference>
<dbReference type="GO" id="GO:0005886">
    <property type="term" value="C:plasma membrane"/>
    <property type="evidence" value="ECO:0007669"/>
    <property type="project" value="TreeGrafter"/>
</dbReference>
<keyword evidence="18" id="KW-1185">Reference proteome</keyword>
<feature type="chain" id="PRO_5019297301" description="TIR domain-containing protein" evidence="15">
    <location>
        <begin position="27"/>
        <end position="949"/>
    </location>
</feature>
<keyword evidence="7" id="KW-0677">Repeat</keyword>
<accession>A0A401Q7E2</accession>
<keyword evidence="6 15" id="KW-0732">Signal</keyword>
<keyword evidence="4" id="KW-0433">Leucine-rich repeat</keyword>
<sequence>MLGLKVARRQLLCALSCLLLLPSAPGYSFRNCIQHARHNGTFQCVHRFLTRVSSAVSDLPSSTLHLNISQNRLTLLPKGSFHRLPGLLSLRLDVNRLKSACCGVFSNLTRLLTLNLSHNSIAHLTDPDFRGLGGLKHLLLHHNRLATIQPDTFASLASLQILVLSDNELQNFSGVILAVTALGNLTQLDLTNNRLGSLRHATSLPHSLQSLYLCNNSLATFDCRRDFLNLNFTLDLSNNRFSQASEFSNVDLWNVRLLILSNNPLNVSVFLRSANVDLRRVVYSGLALGSLGQLSDFCRQLGGKPMKSLVLQGNQITFLTAQALAQCPPITAWDLSRNQFMSIGCLEFVSKRQHVVSFIVEHNKIQKMASCFKEGRTSTFPNLTHLSFRFNRIFTISPHAFSYAAHLQTLILSINNIAIVNPMAFSNLTHLLQLRLDNNLITDIHQETFRDLRSLRILNLRNNRISIIFREVFANLNNLDILDLGGNKIRSLTSLSFSGLHSLSKLYLDRNYIAHIRSEIFSNLLSLGVLDLASNWIRYNTALVATSPFVNLTKLYILKLHSQQPYGINIIPPRFFKGLIALRALYVGQNKMSVSDGGFEDLVNLRSLSMPDTCNGIHSPNPGIFKNLRKLEWLNLENVGLRFMCVDILGGLSNLKTLSLGKNAIQSINRTVLECLPSLTYLDLRKNPFPCTCGNTWFQNWSLSNPRVQVVYFYNQTCADQPTEYLYKFDPRICYLDIGHLMFQITMPILMMYMLLPIIYKKGYWHMKYGFYILRSWLHDQRGRGDGQQSYRYDAFISYNSNDEDWVLRELVPNLERKGPQLFKLCLHHRDFELGKYIIDNIVDSIYQSRKTICVMSRRYLESEWCSMELQLASYRLFHELKDIIILIFLEKIPEAELSTYHKMRKVMRKKTYIQWPSDVEAQKLFWVKVRDAIKGSSCAKERGPPVQS</sequence>
<evidence type="ECO:0000256" key="13">
    <source>
        <dbReference type="ARBA" id="ARBA00023198"/>
    </source>
</evidence>
<keyword evidence="8" id="KW-0391">Immunity</keyword>
<dbReference type="OMA" id="TLDNCCV"/>
<feature type="transmembrane region" description="Helical" evidence="14">
    <location>
        <begin position="741"/>
        <end position="760"/>
    </location>
</feature>
<evidence type="ECO:0000256" key="2">
    <source>
        <dbReference type="ARBA" id="ARBA00009634"/>
    </source>
</evidence>
<comment type="subcellular location">
    <subcellularLocation>
        <location evidence="1">Membrane</location>
        <topology evidence="1">Single-pass type I membrane protein</topology>
    </subcellularLocation>
</comment>
<evidence type="ECO:0000256" key="9">
    <source>
        <dbReference type="ARBA" id="ARBA00022989"/>
    </source>
</evidence>
<dbReference type="InterPro" id="IPR001611">
    <property type="entry name" value="Leu-rich_rpt"/>
</dbReference>
<dbReference type="SMART" id="SM00365">
    <property type="entry name" value="LRR_SD22"/>
    <property type="match status" value="6"/>
</dbReference>
<dbReference type="GO" id="GO:0002224">
    <property type="term" value="P:toll-like receptor signaling pathway"/>
    <property type="evidence" value="ECO:0007669"/>
    <property type="project" value="TreeGrafter"/>
</dbReference>
<proteinExistence type="inferred from homology"/>
<keyword evidence="9 14" id="KW-1133">Transmembrane helix</keyword>
<reference evidence="17 18" key="1">
    <citation type="journal article" date="2018" name="Nat. Ecol. Evol.">
        <title>Shark genomes provide insights into elasmobranch evolution and the origin of vertebrates.</title>
        <authorList>
            <person name="Hara Y"/>
            <person name="Yamaguchi K"/>
            <person name="Onimaru K"/>
            <person name="Kadota M"/>
            <person name="Koyanagi M"/>
            <person name="Keeley SD"/>
            <person name="Tatsumi K"/>
            <person name="Tanaka K"/>
            <person name="Motone F"/>
            <person name="Kageyama Y"/>
            <person name="Nozu R"/>
            <person name="Adachi N"/>
            <person name="Nishimura O"/>
            <person name="Nakagawa R"/>
            <person name="Tanegashima C"/>
            <person name="Kiyatake I"/>
            <person name="Matsumoto R"/>
            <person name="Murakumo K"/>
            <person name="Nishida K"/>
            <person name="Terakita A"/>
            <person name="Kuratani S"/>
            <person name="Sato K"/>
            <person name="Hyodo S Kuraku.S."/>
        </authorList>
    </citation>
    <scope>NUCLEOTIDE SEQUENCE [LARGE SCALE GENOMIC DNA]</scope>
</reference>
<evidence type="ECO:0000313" key="17">
    <source>
        <dbReference type="EMBL" id="GCB81286.1"/>
    </source>
</evidence>
<dbReference type="GO" id="GO:0038023">
    <property type="term" value="F:signaling receptor activity"/>
    <property type="evidence" value="ECO:0007669"/>
    <property type="project" value="TreeGrafter"/>
</dbReference>
<dbReference type="Proteomes" id="UP000288216">
    <property type="component" value="Unassembled WGS sequence"/>
</dbReference>
<dbReference type="SUPFAM" id="SSF52200">
    <property type="entry name" value="Toll/Interleukin receptor TIR domain"/>
    <property type="match status" value="1"/>
</dbReference>
<dbReference type="SMART" id="SM00369">
    <property type="entry name" value="LRR_TYP"/>
    <property type="match status" value="16"/>
</dbReference>
<keyword evidence="11" id="KW-0675">Receptor</keyword>
<evidence type="ECO:0000313" key="18">
    <source>
        <dbReference type="Proteomes" id="UP000288216"/>
    </source>
</evidence>
<dbReference type="AlphaFoldDB" id="A0A401Q7E2"/>
<evidence type="ECO:0000256" key="12">
    <source>
        <dbReference type="ARBA" id="ARBA00023180"/>
    </source>
</evidence>
<gene>
    <name evidence="17" type="ORF">scyTo_0022785</name>
</gene>
<evidence type="ECO:0000256" key="15">
    <source>
        <dbReference type="SAM" id="SignalP"/>
    </source>
</evidence>
<keyword evidence="13" id="KW-0395">Inflammatory response</keyword>
<dbReference type="PANTHER" id="PTHR24365">
    <property type="entry name" value="TOLL-LIKE RECEPTOR"/>
    <property type="match status" value="1"/>
</dbReference>
<evidence type="ECO:0000256" key="4">
    <source>
        <dbReference type="ARBA" id="ARBA00022614"/>
    </source>
</evidence>
<dbReference type="Pfam" id="PF13855">
    <property type="entry name" value="LRR_8"/>
    <property type="match status" value="3"/>
</dbReference>
<evidence type="ECO:0000256" key="5">
    <source>
        <dbReference type="ARBA" id="ARBA00022692"/>
    </source>
</evidence>
<dbReference type="FunFam" id="3.40.50.10140:FF:000001">
    <property type="entry name" value="Toll-like receptor 2"/>
    <property type="match status" value="1"/>
</dbReference>
<dbReference type="PROSITE" id="PS50104">
    <property type="entry name" value="TIR"/>
    <property type="match status" value="1"/>
</dbReference>
<evidence type="ECO:0000259" key="16">
    <source>
        <dbReference type="PROSITE" id="PS50104"/>
    </source>
</evidence>
<dbReference type="Gene3D" id="3.80.10.10">
    <property type="entry name" value="Ribonuclease Inhibitor"/>
    <property type="match status" value="5"/>
</dbReference>
<keyword evidence="3" id="KW-0399">Innate immunity</keyword>
<dbReference type="Gene3D" id="3.40.50.10140">
    <property type="entry name" value="Toll/interleukin-1 receptor homology (TIR) domain"/>
    <property type="match status" value="1"/>
</dbReference>
<dbReference type="Pfam" id="PF01582">
    <property type="entry name" value="TIR"/>
    <property type="match status" value="1"/>
</dbReference>
<evidence type="ECO:0000256" key="10">
    <source>
        <dbReference type="ARBA" id="ARBA00023136"/>
    </source>
</evidence>
<dbReference type="SMART" id="SM00255">
    <property type="entry name" value="TIR"/>
    <property type="match status" value="1"/>
</dbReference>
<dbReference type="InterPro" id="IPR003591">
    <property type="entry name" value="Leu-rich_rpt_typical-subtyp"/>
</dbReference>
<dbReference type="PANTHER" id="PTHR24365:SF545">
    <property type="entry name" value="TOLL-LIKE RECEPTOR 12"/>
    <property type="match status" value="1"/>
</dbReference>
<name>A0A401Q7E2_SCYTO</name>
<dbReference type="InterPro" id="IPR035897">
    <property type="entry name" value="Toll_tir_struct_dom_sf"/>
</dbReference>
<dbReference type="InterPro" id="IPR032675">
    <property type="entry name" value="LRR_dom_sf"/>
</dbReference>
<feature type="signal peptide" evidence="15">
    <location>
        <begin position="1"/>
        <end position="26"/>
    </location>
</feature>
<dbReference type="SUPFAM" id="SSF52058">
    <property type="entry name" value="L domain-like"/>
    <property type="match status" value="2"/>
</dbReference>
<comment type="similarity">
    <text evidence="2">Belongs to the Toll-like receptor family.</text>
</comment>
<dbReference type="InterPro" id="IPR000157">
    <property type="entry name" value="TIR_dom"/>
</dbReference>
<protein>
    <recommendedName>
        <fullName evidence="16">TIR domain-containing protein</fullName>
    </recommendedName>
</protein>
<evidence type="ECO:0000256" key="3">
    <source>
        <dbReference type="ARBA" id="ARBA00022588"/>
    </source>
</evidence>
<comment type="caution">
    <text evidence="17">The sequence shown here is derived from an EMBL/GenBank/DDBJ whole genome shotgun (WGS) entry which is preliminary data.</text>
</comment>
<dbReference type="STRING" id="75743.A0A401Q7E2"/>
<evidence type="ECO:0000256" key="1">
    <source>
        <dbReference type="ARBA" id="ARBA00004479"/>
    </source>
</evidence>
<dbReference type="EMBL" id="BFAA01024010">
    <property type="protein sequence ID" value="GCB81286.1"/>
    <property type="molecule type" value="Genomic_DNA"/>
</dbReference>
<feature type="domain" description="TIR" evidence="16">
    <location>
        <begin position="791"/>
        <end position="934"/>
    </location>
</feature>
<dbReference type="GO" id="GO:0045087">
    <property type="term" value="P:innate immune response"/>
    <property type="evidence" value="ECO:0007669"/>
    <property type="project" value="UniProtKB-KW"/>
</dbReference>
<evidence type="ECO:0000256" key="8">
    <source>
        <dbReference type="ARBA" id="ARBA00022859"/>
    </source>
</evidence>
<dbReference type="OrthoDB" id="1081807at2759"/>
<keyword evidence="12" id="KW-0325">Glycoprotein</keyword>
<evidence type="ECO:0000256" key="14">
    <source>
        <dbReference type="SAM" id="Phobius"/>
    </source>
</evidence>
<dbReference type="GO" id="GO:0006954">
    <property type="term" value="P:inflammatory response"/>
    <property type="evidence" value="ECO:0007669"/>
    <property type="project" value="UniProtKB-KW"/>
</dbReference>
<evidence type="ECO:0000256" key="7">
    <source>
        <dbReference type="ARBA" id="ARBA00022737"/>
    </source>
</evidence>
<organism evidence="17 18">
    <name type="scientific">Scyliorhinus torazame</name>
    <name type="common">Cloudy catshark</name>
    <name type="synonym">Catulus torazame</name>
    <dbReference type="NCBI Taxonomy" id="75743"/>
    <lineage>
        <taxon>Eukaryota</taxon>
        <taxon>Metazoa</taxon>
        <taxon>Chordata</taxon>
        <taxon>Craniata</taxon>
        <taxon>Vertebrata</taxon>
        <taxon>Chondrichthyes</taxon>
        <taxon>Elasmobranchii</taxon>
        <taxon>Galeomorphii</taxon>
        <taxon>Galeoidea</taxon>
        <taxon>Carcharhiniformes</taxon>
        <taxon>Scyliorhinidae</taxon>
        <taxon>Scyliorhinus</taxon>
    </lineage>
</organism>
<dbReference type="PROSITE" id="PS51450">
    <property type="entry name" value="LRR"/>
    <property type="match status" value="3"/>
</dbReference>
<evidence type="ECO:0000256" key="11">
    <source>
        <dbReference type="ARBA" id="ARBA00023170"/>
    </source>
</evidence>
<evidence type="ECO:0000256" key="6">
    <source>
        <dbReference type="ARBA" id="ARBA00022729"/>
    </source>
</evidence>
<keyword evidence="5 14" id="KW-0812">Transmembrane</keyword>
<keyword evidence="10 14" id="KW-0472">Membrane</keyword>